<comment type="caution">
    <text evidence="1">The sequence shown here is derived from an EMBL/GenBank/DDBJ whole genome shotgun (WGS) entry which is preliminary data.</text>
</comment>
<gene>
    <name evidence="1" type="ORF">M097_1972</name>
</gene>
<organism evidence="1 2">
    <name type="scientific">Phocaeicola vulgatus str. 3775 SL</name>
    <name type="common">B</name>
    <name type="synonym">iv</name>
    <dbReference type="NCBI Taxonomy" id="1339350"/>
    <lineage>
        <taxon>Bacteria</taxon>
        <taxon>Pseudomonadati</taxon>
        <taxon>Bacteroidota</taxon>
        <taxon>Bacteroidia</taxon>
        <taxon>Bacteroidales</taxon>
        <taxon>Bacteroidaceae</taxon>
        <taxon>Phocaeicola</taxon>
    </lineage>
</organism>
<dbReference type="Proteomes" id="UP000028134">
    <property type="component" value="Unassembled WGS sequence"/>
</dbReference>
<evidence type="ECO:0000313" key="1">
    <source>
        <dbReference type="EMBL" id="KDS31326.1"/>
    </source>
</evidence>
<reference evidence="1 2" key="1">
    <citation type="submission" date="2014-04" db="EMBL/GenBank/DDBJ databases">
        <authorList>
            <person name="Sears C."/>
            <person name="Carroll K."/>
            <person name="Sack B.R."/>
            <person name="Qadri F."/>
            <person name="Myers L.L."/>
            <person name="Chung G.-T."/>
            <person name="Escheverria P."/>
            <person name="Fraser C.M."/>
            <person name="Sadzewicz L."/>
            <person name="Shefchek K.A."/>
            <person name="Tallon L."/>
            <person name="Das S.P."/>
            <person name="Daugherty S."/>
            <person name="Mongodin E.F."/>
        </authorList>
    </citation>
    <scope>NUCLEOTIDE SEQUENCE [LARGE SCALE GENOMIC DNA]</scope>
    <source>
        <strain evidence="2">3775 SL(B) 10 (iv)</strain>
    </source>
</reference>
<dbReference type="PATRIC" id="fig|1339350.3.peg.1898"/>
<protein>
    <submittedName>
        <fullName evidence="1">Uncharacterized protein</fullName>
    </submittedName>
</protein>
<dbReference type="EMBL" id="JNHI01000009">
    <property type="protein sequence ID" value="KDS31326.1"/>
    <property type="molecule type" value="Genomic_DNA"/>
</dbReference>
<sequence>MAHCYQSLPNSFCKKDMIKEIKYNGYSANPSDYECADGDLATSIGVIPENGALKPILPPSEVLQFKGGDSVMYIHKSANFKHYIIFNNNSISWWNGSDAHQPVFLRSFNEVYQVTAIGNTLLILSTDGMHYFLWKGNNDGYLYLGTKIPECPLSFGLQGEMVRTDEFSISFDAISEGSIWNEFSDNNKTRITDQVLAHINKFIAERSTNKGKFIFPFFVRYAYRLYDGTLTMHSAPILMIASSDLAPQVFWTHLTGKGKYTDAQLRICGMIHDLDCAVVLQSRLDMLKNWKDIVRSVDVFVSKPIYTYDQNGKCTRFAQSENYNSYCVCKHINQAASTSKFPIRYQHHTFNKLYAFTFDPNGLTYPSGRLMIPRRSIDDVKEDIRSTSQFYLLESLRIEQLSTTRTKLVIEEDYLQSLVTREVMTDDYDSHDKLLPHYSFVYNSRLNIANIQKELYNLYNTGAMITYTNGYVANFDGMSPTYFDGTMPVSVYFYIKQDGRDIVVNGESYQASILDPPLLFLFYPNINAYKAVIVTHYGLPQYYEVPLEQHKFLNGAFYFAGWENPPTGLSDYPTASPREQRIIDLPNKIYTSEINNPFHFPVLGINTIGTGTILGISSAVKALSEGQFGQFPLYAFTSEGVWALEVSNTGSYSARQPVTREVCINTNSITQIDNAVLFATNRGIMLISGSTVQCISESLNAEDLFSISDLPRSDKLLSVYNGKASENERTALDDIAMIPFFDFLAACRMIYDYTNQHIIVYNPAVRYAYVFSLKSKLWGMMLSDIVNNVNSYPEALAMADGNRLVDFSTSSAENITALVVTRPFKMDEPDVFKTIDTIIQRGYFKSGHVVQVLYGSNDLFNWHTVWSSTDKYMRGFRGTPYKAFRIALICTLDKSESLLGFSVQFNPRMLNRLR</sequence>
<proteinExistence type="predicted"/>
<dbReference type="AlphaFoldDB" id="A0A078R9K8"/>
<evidence type="ECO:0000313" key="2">
    <source>
        <dbReference type="Proteomes" id="UP000028134"/>
    </source>
</evidence>
<accession>A0A078R9K8</accession>
<name>A0A078R9K8_PHOVU</name>